<feature type="transmembrane region" description="Helical" evidence="8">
    <location>
        <begin position="99"/>
        <end position="123"/>
    </location>
</feature>
<comment type="similarity">
    <text evidence="8">Belongs to the binding-protein-dependent transport system permease family.</text>
</comment>
<keyword evidence="7 8" id="KW-0472">Membrane</keyword>
<organism evidence="10 11">
    <name type="scientific">Brenneria populi</name>
    <dbReference type="NCBI Taxonomy" id="1505588"/>
    <lineage>
        <taxon>Bacteria</taxon>
        <taxon>Pseudomonadati</taxon>
        <taxon>Pseudomonadota</taxon>
        <taxon>Gammaproteobacteria</taxon>
        <taxon>Enterobacterales</taxon>
        <taxon>Pectobacteriaceae</taxon>
        <taxon>Brenneria</taxon>
    </lineage>
</organism>
<dbReference type="PROSITE" id="PS50928">
    <property type="entry name" value="ABC_TM1"/>
    <property type="match status" value="1"/>
</dbReference>
<dbReference type="Gene3D" id="1.10.3720.10">
    <property type="entry name" value="MetI-like"/>
    <property type="match status" value="1"/>
</dbReference>
<dbReference type="EMBL" id="JAYWTM010000004">
    <property type="protein sequence ID" value="MEC5342005.1"/>
    <property type="molecule type" value="Genomic_DNA"/>
</dbReference>
<feature type="transmembrane region" description="Helical" evidence="8">
    <location>
        <begin position="64"/>
        <end position="87"/>
    </location>
</feature>
<evidence type="ECO:0000256" key="6">
    <source>
        <dbReference type="ARBA" id="ARBA00022989"/>
    </source>
</evidence>
<gene>
    <name evidence="10" type="ORF">VSX58_05175</name>
</gene>
<evidence type="ECO:0000313" key="11">
    <source>
        <dbReference type="Proteomes" id="UP001309705"/>
    </source>
</evidence>
<dbReference type="SUPFAM" id="SSF161098">
    <property type="entry name" value="MetI-like"/>
    <property type="match status" value="1"/>
</dbReference>
<evidence type="ECO:0000256" key="5">
    <source>
        <dbReference type="ARBA" id="ARBA00022692"/>
    </source>
</evidence>
<name>A0ABU6JN27_9GAMM</name>
<dbReference type="CDD" id="cd06261">
    <property type="entry name" value="TM_PBP2"/>
    <property type="match status" value="1"/>
</dbReference>
<dbReference type="RefSeq" id="WP_327617165.1">
    <property type="nucleotide sequence ID" value="NZ_JAYWTM010000004.1"/>
</dbReference>
<keyword evidence="6 8" id="KW-1133">Transmembrane helix</keyword>
<evidence type="ECO:0000256" key="4">
    <source>
        <dbReference type="ARBA" id="ARBA00022519"/>
    </source>
</evidence>
<dbReference type="PANTHER" id="PTHR43357:SF4">
    <property type="entry name" value="INNER MEMBRANE ABC TRANSPORTER PERMEASE PROTEIN YDCV"/>
    <property type="match status" value="1"/>
</dbReference>
<reference evidence="10 11" key="1">
    <citation type="journal article" date="2017" name="Int. J. Syst. Evol. Microbiol.">
        <title>Brenneria populi subsp. brevivirga subsp. nov. isolated from symptomatic bark of Populus x euramericana canker, and description of Brenneria populi subsp. populi subsp. nov.</title>
        <authorList>
            <person name="Zheng M.H."/>
            <person name="Piao C.G."/>
            <person name="Xue H."/>
            <person name="Guo M.W."/>
            <person name="Li Y."/>
        </authorList>
    </citation>
    <scope>NUCLEOTIDE SEQUENCE [LARGE SCALE GENOMIC DNA]</scope>
    <source>
        <strain evidence="10 11">D9-5</strain>
    </source>
</reference>
<evidence type="ECO:0000256" key="1">
    <source>
        <dbReference type="ARBA" id="ARBA00004429"/>
    </source>
</evidence>
<proteinExistence type="inferred from homology"/>
<dbReference type="Pfam" id="PF00528">
    <property type="entry name" value="BPD_transp_1"/>
    <property type="match status" value="1"/>
</dbReference>
<feature type="transmembrane region" description="Helical" evidence="8">
    <location>
        <begin position="135"/>
        <end position="155"/>
    </location>
</feature>
<evidence type="ECO:0000256" key="8">
    <source>
        <dbReference type="RuleBase" id="RU363032"/>
    </source>
</evidence>
<evidence type="ECO:0000313" key="10">
    <source>
        <dbReference type="EMBL" id="MEC5342005.1"/>
    </source>
</evidence>
<keyword evidence="4" id="KW-0997">Cell inner membrane</keyword>
<keyword evidence="11" id="KW-1185">Reference proteome</keyword>
<feature type="domain" description="ABC transmembrane type-1" evidence="9">
    <location>
        <begin position="64"/>
        <end position="252"/>
    </location>
</feature>
<evidence type="ECO:0000256" key="3">
    <source>
        <dbReference type="ARBA" id="ARBA00022475"/>
    </source>
</evidence>
<accession>A0ABU6JN27</accession>
<comment type="caution">
    <text evidence="10">The sequence shown here is derived from an EMBL/GenBank/DDBJ whole genome shotgun (WGS) entry which is preliminary data.</text>
</comment>
<keyword evidence="3" id="KW-1003">Cell membrane</keyword>
<dbReference type="InterPro" id="IPR035906">
    <property type="entry name" value="MetI-like_sf"/>
</dbReference>
<sequence>MNTVKPGLFSLVMAILVLLFLALPIIIIFPLALSPTAYLTFPPEGVSLRWMAKVLTNPEWMSSLWLSFRISVVSTLLSMVFSLLMALALVRYRFSGKQIIYVLVLLPMIVPNIISALALFFFFSAVDIFNSVSSIIIGHAVIALPVATIIISSTLQGIDRQLEYSAMSLGASDFTVFRRITFPLAAPGIISAAIFSFLSSFDELLIALFMAGNSVQTLSVRIWNSVQFELDPTIAAVSVLLIFITIVFLLAANFLTQRRQ</sequence>
<evidence type="ECO:0000256" key="7">
    <source>
        <dbReference type="ARBA" id="ARBA00023136"/>
    </source>
</evidence>
<keyword evidence="2 8" id="KW-0813">Transport</keyword>
<feature type="transmembrane region" description="Helical" evidence="8">
    <location>
        <begin position="235"/>
        <end position="255"/>
    </location>
</feature>
<keyword evidence="5 8" id="KW-0812">Transmembrane</keyword>
<comment type="subcellular location">
    <subcellularLocation>
        <location evidence="1">Cell inner membrane</location>
        <topology evidence="1">Multi-pass membrane protein</topology>
    </subcellularLocation>
    <subcellularLocation>
        <location evidence="8">Cell membrane</location>
        <topology evidence="8">Multi-pass membrane protein</topology>
    </subcellularLocation>
</comment>
<protein>
    <submittedName>
        <fullName evidence="10">ABC transporter permease</fullName>
    </submittedName>
</protein>
<evidence type="ECO:0000259" key="9">
    <source>
        <dbReference type="PROSITE" id="PS50928"/>
    </source>
</evidence>
<dbReference type="PANTHER" id="PTHR43357">
    <property type="entry name" value="INNER MEMBRANE ABC TRANSPORTER PERMEASE PROTEIN YDCV"/>
    <property type="match status" value="1"/>
</dbReference>
<evidence type="ECO:0000256" key="2">
    <source>
        <dbReference type="ARBA" id="ARBA00022448"/>
    </source>
</evidence>
<dbReference type="Proteomes" id="UP001309705">
    <property type="component" value="Unassembled WGS sequence"/>
</dbReference>
<feature type="transmembrane region" description="Helical" evidence="8">
    <location>
        <begin position="176"/>
        <end position="198"/>
    </location>
</feature>
<feature type="transmembrane region" description="Helical" evidence="8">
    <location>
        <begin position="7"/>
        <end position="33"/>
    </location>
</feature>
<dbReference type="InterPro" id="IPR000515">
    <property type="entry name" value="MetI-like"/>
</dbReference>